<dbReference type="EMBL" id="JELY01001512">
    <property type="protein sequence ID" value="KYF55509.1"/>
    <property type="molecule type" value="Genomic_DNA"/>
</dbReference>
<accession>A0A150PII8</accession>
<dbReference type="PROSITE" id="PS50068">
    <property type="entry name" value="LDLRA_2"/>
    <property type="match status" value="2"/>
</dbReference>
<comment type="caution">
    <text evidence="2">The sequence shown here is derived from an EMBL/GenBank/DDBJ whole genome shotgun (WGS) entry which is preliminary data.</text>
</comment>
<proteinExistence type="predicted"/>
<dbReference type="SUPFAM" id="SSF57424">
    <property type="entry name" value="LDL receptor-like module"/>
    <property type="match status" value="2"/>
</dbReference>
<dbReference type="Proteomes" id="UP000075420">
    <property type="component" value="Unassembled WGS sequence"/>
</dbReference>
<dbReference type="SMART" id="SM00192">
    <property type="entry name" value="LDLa"/>
    <property type="match status" value="2"/>
</dbReference>
<name>A0A150PII8_SORCE</name>
<dbReference type="Gene3D" id="4.10.400.10">
    <property type="entry name" value="Low-density Lipoprotein Receptor"/>
    <property type="match status" value="2"/>
</dbReference>
<dbReference type="InterPro" id="IPR002172">
    <property type="entry name" value="LDrepeatLR_classA_rpt"/>
</dbReference>
<dbReference type="AlphaFoldDB" id="A0A150PII8"/>
<evidence type="ECO:0000313" key="2">
    <source>
        <dbReference type="EMBL" id="KYF55509.1"/>
    </source>
</evidence>
<evidence type="ECO:0000256" key="1">
    <source>
        <dbReference type="ARBA" id="ARBA00023157"/>
    </source>
</evidence>
<protein>
    <submittedName>
        <fullName evidence="2">Uncharacterized protein</fullName>
    </submittedName>
</protein>
<evidence type="ECO:0000313" key="3">
    <source>
        <dbReference type="Proteomes" id="UP000075420"/>
    </source>
</evidence>
<dbReference type="PRINTS" id="PR00261">
    <property type="entry name" value="LDLRECEPTOR"/>
</dbReference>
<gene>
    <name evidence="2" type="ORF">BE08_21725</name>
</gene>
<organism evidence="2 3">
    <name type="scientific">Sorangium cellulosum</name>
    <name type="common">Polyangium cellulosum</name>
    <dbReference type="NCBI Taxonomy" id="56"/>
    <lineage>
        <taxon>Bacteria</taxon>
        <taxon>Pseudomonadati</taxon>
        <taxon>Myxococcota</taxon>
        <taxon>Polyangia</taxon>
        <taxon>Polyangiales</taxon>
        <taxon>Polyangiaceae</taxon>
        <taxon>Sorangium</taxon>
    </lineage>
</organism>
<dbReference type="Pfam" id="PF00057">
    <property type="entry name" value="Ldl_recept_a"/>
    <property type="match status" value="1"/>
</dbReference>
<dbReference type="InterPro" id="IPR036055">
    <property type="entry name" value="LDL_receptor-like_sf"/>
</dbReference>
<keyword evidence="1" id="KW-1015">Disulfide bond</keyword>
<sequence>MCRCGLGIDADISDCVAAEYRLSTACLAALPVDEAYLDCVTEGMFLPMAACWAACEKRLDETLPSCPVESRACAPPSGAEASVLCRMNWLACDNAQGGVDNEALCDGERDCDDGADEANCSPGQRAFYCADGEPLPFERVCDGVADCKNEMDERCVSQ</sequence>
<reference evidence="2 3" key="1">
    <citation type="submission" date="2014-02" db="EMBL/GenBank/DDBJ databases">
        <title>The small core and large imbalanced accessory genome model reveals a collaborative survival strategy of Sorangium cellulosum strains in nature.</title>
        <authorList>
            <person name="Han K."/>
            <person name="Peng R."/>
            <person name="Blom J."/>
            <person name="Li Y.-Z."/>
        </authorList>
    </citation>
    <scope>NUCLEOTIDE SEQUENCE [LARGE SCALE GENOMIC DNA]</scope>
    <source>
        <strain evidence="2 3">So0157-25</strain>
    </source>
</reference>